<evidence type="ECO:0000313" key="3">
    <source>
        <dbReference type="Proteomes" id="UP001367676"/>
    </source>
</evidence>
<proteinExistence type="predicted"/>
<protein>
    <submittedName>
        <fullName evidence="2">Uncharacterized protein</fullName>
    </submittedName>
</protein>
<feature type="compositionally biased region" description="Polar residues" evidence="1">
    <location>
        <begin position="90"/>
        <end position="107"/>
    </location>
</feature>
<evidence type="ECO:0000313" key="2">
    <source>
        <dbReference type="EMBL" id="KAK7580421.1"/>
    </source>
</evidence>
<feature type="compositionally biased region" description="Polar residues" evidence="1">
    <location>
        <begin position="60"/>
        <end position="76"/>
    </location>
</feature>
<comment type="caution">
    <text evidence="2">The sequence shown here is derived from an EMBL/GenBank/DDBJ whole genome shotgun (WGS) entry which is preliminary data.</text>
</comment>
<dbReference type="Proteomes" id="UP001367676">
    <property type="component" value="Unassembled WGS sequence"/>
</dbReference>
<name>A0AAN9Y105_9HEMI</name>
<evidence type="ECO:0000256" key="1">
    <source>
        <dbReference type="SAM" id="MobiDB-lite"/>
    </source>
</evidence>
<dbReference type="AlphaFoldDB" id="A0AAN9Y105"/>
<feature type="region of interest" description="Disordered" evidence="1">
    <location>
        <begin position="60"/>
        <end position="125"/>
    </location>
</feature>
<reference evidence="2 3" key="1">
    <citation type="submission" date="2024-03" db="EMBL/GenBank/DDBJ databases">
        <title>Adaptation during the transition from Ophiocordyceps entomopathogen to insect associate is accompanied by gene loss and intensified selection.</title>
        <authorList>
            <person name="Ward C.M."/>
            <person name="Onetto C.A."/>
            <person name="Borneman A.R."/>
        </authorList>
    </citation>
    <scope>NUCLEOTIDE SEQUENCE [LARGE SCALE GENOMIC DNA]</scope>
    <source>
        <strain evidence="2">AWRI1</strain>
        <tissue evidence="2">Single Adult Female</tissue>
    </source>
</reference>
<organism evidence="2 3">
    <name type="scientific">Parthenolecanium corni</name>
    <dbReference type="NCBI Taxonomy" id="536013"/>
    <lineage>
        <taxon>Eukaryota</taxon>
        <taxon>Metazoa</taxon>
        <taxon>Ecdysozoa</taxon>
        <taxon>Arthropoda</taxon>
        <taxon>Hexapoda</taxon>
        <taxon>Insecta</taxon>
        <taxon>Pterygota</taxon>
        <taxon>Neoptera</taxon>
        <taxon>Paraneoptera</taxon>
        <taxon>Hemiptera</taxon>
        <taxon>Sternorrhyncha</taxon>
        <taxon>Coccoidea</taxon>
        <taxon>Coccidae</taxon>
        <taxon>Parthenolecanium</taxon>
    </lineage>
</organism>
<keyword evidence="3" id="KW-1185">Reference proteome</keyword>
<dbReference type="EMBL" id="JBBCAQ010000034">
    <property type="protein sequence ID" value="KAK7580421.1"/>
    <property type="molecule type" value="Genomic_DNA"/>
</dbReference>
<gene>
    <name evidence="2" type="ORF">V9T40_001050</name>
</gene>
<accession>A0AAN9Y105</accession>
<sequence length="125" mass="12947">MRLLERSPANQRASIFSSSVENRLEGKVAIPPSSASSAAAGDPLHFFGNPIHDGFLTFDSITNDDLQSPSTPSSLYNNNNNNNNIDGPATATTPVTSAENRDSSGVSAANGDGLGPNISVDSVDN</sequence>